<dbReference type="FunFam" id="1.10.8.60:FF:000160">
    <property type="entry name" value="WGS project CABT00000000 data, contig 2.55"/>
    <property type="match status" value="1"/>
</dbReference>
<dbReference type="STRING" id="945553.A0A0D2MV85"/>
<dbReference type="Proteomes" id="UP000054270">
    <property type="component" value="Unassembled WGS sequence"/>
</dbReference>
<evidence type="ECO:0000256" key="3">
    <source>
        <dbReference type="ARBA" id="ARBA00022840"/>
    </source>
</evidence>
<feature type="compositionally biased region" description="Low complexity" evidence="5">
    <location>
        <begin position="303"/>
        <end position="313"/>
    </location>
</feature>
<feature type="compositionally biased region" description="Pro residues" evidence="5">
    <location>
        <begin position="314"/>
        <end position="324"/>
    </location>
</feature>
<proteinExistence type="inferred from homology"/>
<feature type="compositionally biased region" description="Polar residues" evidence="5">
    <location>
        <begin position="1297"/>
        <end position="1314"/>
    </location>
</feature>
<dbReference type="Pfam" id="PF17866">
    <property type="entry name" value="AAA_lid_6"/>
    <property type="match status" value="2"/>
</dbReference>
<evidence type="ECO:0000313" key="7">
    <source>
        <dbReference type="EMBL" id="KJA27918.1"/>
    </source>
</evidence>
<evidence type="ECO:0000313" key="8">
    <source>
        <dbReference type="Proteomes" id="UP000054270"/>
    </source>
</evidence>
<evidence type="ECO:0000259" key="6">
    <source>
        <dbReference type="SMART" id="SM00382"/>
    </source>
</evidence>
<sequence length="1456" mass="160976">MDHNSVAASLAKTYAAITSGKVNISPRNAALFLEAFYSQPNPVDCVTNLAGSKAGLSALQTAIHCDLSSKYLNSHAAAVLQYLQDDDLKVINNSLFLADIITKIVNPPTFWIEFRKAFLQGKLNEAAIHSFAWLLLQLCTLPADDQSARYRQDTDILTILNSLRAASSPNVVALAAKIEDVLNTAQSTVTEPGGKLDNDFVERQHHPGTESVLEDIESFEALCPGGGCALPCQRLAKKRRRQAQADKLRHDTEQKAHLGRIDSINKELEHVRISSEEASNQKEANLESSRAANVKISTLPTGSPTSSYHTPSLTPTPSPEPSTIPIPVNNSLVPPAPSSPIQTKSYFFDNIFGSDAAAVQHVIPTPLVLQKSQAPGKPFMPLKPSPSKQEWQRLQKAEHTAHTDCDAINAIMDMTGLEAIKEQVLKVKARIDTSRRQRASLRYECFNVVFLGNPGTGKTTVARHYAKFLADVGAIPEDTFIETTGARLAHEGVDGAQKLIQGAIRTGGGAIFVDEAYQLTSGNSHGGPAVLDFLLAEMDKYRGTLVFIFAGYNKEMEKFFEHNPGLKSRVPYQFAFADYTDEELMAMFAAMIKKTYSGRMVLEDGIDGLYSRIAIRRLGRRRGRPGFGNARDLEQMFAEIRGRQATRLTKGRREGTSTDDFFMSRDDLIGPNPSTAILESMSWKKLQTLTGLKSVKDSVRSLFSLIEGNYQRELQEKEPMDMSLNRVFLGAPGTGKTSVAKLYGQILADLGLLTNGEVVTKNAADFQGAALGASEANTKAILASTVGKVLIIDETSVIDTIVAEVQNVPGEDRCVLMLGYKDQMIEMFQNVNPGLSRRFKIEDAFNFEDFSDAELLQIIDLKLKAGELDATDSAKKVALELLNRMRNRPNFGNAGEVENLITQAKARCVARRAKLPAADRPIDVVFEPQDFDPDFDRGVSATANLIKLFDDVVGCKVIIDQLKSYQELALVCKKTNKDPRELIPMNFVFTGPSGTGKTTVARKIGQVFYDMGILGSIDVVECSATDLVGQYVGQTGPKTKKLFEKALGKVLFIDEAYRLSNGQYAQEAVDELVGLLTHPSFKSKLIIILAGYEHDINRLLSVNAGLSSRFPDQFVFQNMDADCCMDILRKELGKNKVVIDNLDDRTSRVYTGMKELILDMSELQDWGNARDMITLSKRLAASALLSLTDLPDGANARLSADEALAITKKMLQDRQRRAKVPAKPRWTHQLPEQSATLISPTPHQLSTTTSTSAAPPSSPRTQTPTSPRQPQRSQKERQNASNQSQLPAQNKACCSPGPSTQCAKSPTAKPTQGVQRDPGVSDKVWHELNKTKRAAETIAEKARKEQRELERKVAEQKRFEEAQRKRKLEVEQALATEQDPAQRTELLRQRDEARCLEEAARAAKQKAADEIRRRREAEGRRQDTEQRAQQKLLEMGVCEVGYQWQNMGSYYRYMIK</sequence>
<feature type="coiled-coil region" evidence="4">
    <location>
        <begin position="1328"/>
        <end position="1362"/>
    </location>
</feature>
<feature type="domain" description="AAA+ ATPase" evidence="6">
    <location>
        <begin position="444"/>
        <end position="580"/>
    </location>
</feature>
<dbReference type="InterPro" id="IPR050773">
    <property type="entry name" value="CbxX/CfxQ_RuBisCO_ESX"/>
</dbReference>
<dbReference type="InterPro" id="IPR000641">
    <property type="entry name" value="CbxX/CfxQ"/>
</dbReference>
<feature type="compositionally biased region" description="Polar residues" evidence="5">
    <location>
        <begin position="1230"/>
        <end position="1245"/>
    </location>
</feature>
<dbReference type="InterPro" id="IPR003593">
    <property type="entry name" value="AAA+_ATPase"/>
</dbReference>
<dbReference type="PANTHER" id="PTHR43392">
    <property type="entry name" value="AAA-TYPE ATPASE FAMILY PROTEIN / ANKYRIN REPEAT FAMILY PROTEIN"/>
    <property type="match status" value="1"/>
</dbReference>
<dbReference type="SUPFAM" id="SSF52540">
    <property type="entry name" value="P-loop containing nucleoside triphosphate hydrolases"/>
    <property type="match status" value="3"/>
</dbReference>
<gene>
    <name evidence="7" type="ORF">HYPSUDRAFT_51406</name>
</gene>
<dbReference type="PRINTS" id="PR00819">
    <property type="entry name" value="CBXCFQXSUPER"/>
</dbReference>
<feature type="domain" description="AAA+ ATPase" evidence="6">
    <location>
        <begin position="723"/>
        <end position="845"/>
    </location>
</feature>
<dbReference type="InterPro" id="IPR003959">
    <property type="entry name" value="ATPase_AAA_core"/>
</dbReference>
<feature type="compositionally biased region" description="Polar residues" evidence="5">
    <location>
        <begin position="276"/>
        <end position="302"/>
    </location>
</feature>
<evidence type="ECO:0000256" key="5">
    <source>
        <dbReference type="SAM" id="MobiDB-lite"/>
    </source>
</evidence>
<dbReference type="GO" id="GO:0016887">
    <property type="term" value="F:ATP hydrolysis activity"/>
    <property type="evidence" value="ECO:0007669"/>
    <property type="project" value="InterPro"/>
</dbReference>
<feature type="domain" description="AAA+ ATPase" evidence="6">
    <location>
        <begin position="983"/>
        <end position="1120"/>
    </location>
</feature>
<reference evidence="8" key="1">
    <citation type="submission" date="2014-04" db="EMBL/GenBank/DDBJ databases">
        <title>Evolutionary Origins and Diversification of the Mycorrhizal Mutualists.</title>
        <authorList>
            <consortium name="DOE Joint Genome Institute"/>
            <consortium name="Mycorrhizal Genomics Consortium"/>
            <person name="Kohler A."/>
            <person name="Kuo A."/>
            <person name="Nagy L.G."/>
            <person name="Floudas D."/>
            <person name="Copeland A."/>
            <person name="Barry K.W."/>
            <person name="Cichocki N."/>
            <person name="Veneault-Fourrey C."/>
            <person name="LaButti K."/>
            <person name="Lindquist E.A."/>
            <person name="Lipzen A."/>
            <person name="Lundell T."/>
            <person name="Morin E."/>
            <person name="Murat C."/>
            <person name="Riley R."/>
            <person name="Ohm R."/>
            <person name="Sun H."/>
            <person name="Tunlid A."/>
            <person name="Henrissat B."/>
            <person name="Grigoriev I.V."/>
            <person name="Hibbett D.S."/>
            <person name="Martin F."/>
        </authorList>
    </citation>
    <scope>NUCLEOTIDE SEQUENCE [LARGE SCALE GENOMIC DNA]</scope>
    <source>
        <strain evidence="8">FD-334 SS-4</strain>
    </source>
</reference>
<comment type="similarity">
    <text evidence="1">Belongs to the CbxX/CfxQ family.</text>
</comment>
<evidence type="ECO:0000256" key="1">
    <source>
        <dbReference type="ARBA" id="ARBA00010378"/>
    </source>
</evidence>
<keyword evidence="2" id="KW-0547">Nucleotide-binding</keyword>
<keyword evidence="3" id="KW-0067">ATP-binding</keyword>
<feature type="region of interest" description="Disordered" evidence="5">
    <location>
        <begin position="1215"/>
        <end position="1322"/>
    </location>
</feature>
<dbReference type="GO" id="GO:0005524">
    <property type="term" value="F:ATP binding"/>
    <property type="evidence" value="ECO:0007669"/>
    <property type="project" value="UniProtKB-KW"/>
</dbReference>
<dbReference type="EMBL" id="KN817522">
    <property type="protein sequence ID" value="KJA27918.1"/>
    <property type="molecule type" value="Genomic_DNA"/>
</dbReference>
<evidence type="ECO:0000256" key="2">
    <source>
        <dbReference type="ARBA" id="ARBA00022741"/>
    </source>
</evidence>
<dbReference type="InterPro" id="IPR041627">
    <property type="entry name" value="AAA_lid_6"/>
</dbReference>
<feature type="region of interest" description="Disordered" evidence="5">
    <location>
        <begin position="273"/>
        <end position="328"/>
    </location>
</feature>
<keyword evidence="8" id="KW-1185">Reference proteome</keyword>
<feature type="compositionally biased region" description="Basic residues" evidence="5">
    <location>
        <begin position="1216"/>
        <end position="1226"/>
    </location>
</feature>
<feature type="compositionally biased region" description="Polar residues" evidence="5">
    <location>
        <begin position="1279"/>
        <end position="1288"/>
    </location>
</feature>
<dbReference type="Gene3D" id="1.10.8.60">
    <property type="match status" value="2"/>
</dbReference>
<dbReference type="Pfam" id="PF00004">
    <property type="entry name" value="AAA"/>
    <property type="match status" value="3"/>
</dbReference>
<protein>
    <recommendedName>
        <fullName evidence="6">AAA+ ATPase domain-containing protein</fullName>
    </recommendedName>
</protein>
<feature type="compositionally biased region" description="Low complexity" evidence="5">
    <location>
        <begin position="1246"/>
        <end position="1272"/>
    </location>
</feature>
<dbReference type="FunFam" id="3.40.50.300:FF:000216">
    <property type="entry name" value="Type VII secretion ATPase EccA"/>
    <property type="match status" value="2"/>
</dbReference>
<evidence type="ECO:0000256" key="4">
    <source>
        <dbReference type="SAM" id="Coils"/>
    </source>
</evidence>
<organism evidence="7 8">
    <name type="scientific">Hypholoma sublateritium (strain FD-334 SS-4)</name>
    <dbReference type="NCBI Taxonomy" id="945553"/>
    <lineage>
        <taxon>Eukaryota</taxon>
        <taxon>Fungi</taxon>
        <taxon>Dikarya</taxon>
        <taxon>Basidiomycota</taxon>
        <taxon>Agaricomycotina</taxon>
        <taxon>Agaricomycetes</taxon>
        <taxon>Agaricomycetidae</taxon>
        <taxon>Agaricales</taxon>
        <taxon>Agaricineae</taxon>
        <taxon>Strophariaceae</taxon>
        <taxon>Hypholoma</taxon>
    </lineage>
</organism>
<accession>A0A0D2MV85</accession>
<dbReference type="Gene3D" id="3.40.50.300">
    <property type="entry name" value="P-loop containing nucleotide triphosphate hydrolases"/>
    <property type="match status" value="3"/>
</dbReference>
<name>A0A0D2MV85_HYPSF</name>
<keyword evidence="4" id="KW-0175">Coiled coil</keyword>
<dbReference type="OrthoDB" id="2423195at2759"/>
<dbReference type="CDD" id="cd00009">
    <property type="entry name" value="AAA"/>
    <property type="match status" value="3"/>
</dbReference>
<dbReference type="InterPro" id="IPR027417">
    <property type="entry name" value="P-loop_NTPase"/>
</dbReference>
<dbReference type="PANTHER" id="PTHR43392:SF2">
    <property type="entry name" value="AAA-TYPE ATPASE FAMILY PROTEIN _ ANKYRIN REPEAT FAMILY PROTEIN"/>
    <property type="match status" value="1"/>
</dbReference>
<feature type="region of interest" description="Disordered" evidence="5">
    <location>
        <begin position="1403"/>
        <end position="1425"/>
    </location>
</feature>
<dbReference type="SMART" id="SM00382">
    <property type="entry name" value="AAA"/>
    <property type="match status" value="3"/>
</dbReference>